<organism evidence="1">
    <name type="scientific">termite gut metagenome</name>
    <dbReference type="NCBI Taxonomy" id="433724"/>
    <lineage>
        <taxon>unclassified sequences</taxon>
        <taxon>metagenomes</taxon>
        <taxon>organismal metagenomes</taxon>
    </lineage>
</organism>
<comment type="caution">
    <text evidence="1">The sequence shown here is derived from an EMBL/GenBank/DDBJ whole genome shotgun (WGS) entry which is preliminary data.</text>
</comment>
<reference evidence="1" key="1">
    <citation type="submission" date="2019-03" db="EMBL/GenBank/DDBJ databases">
        <title>Single cell metagenomics reveals metabolic interactions within the superorganism composed of flagellate Streblomastix strix and complex community of Bacteroidetes bacteria on its surface.</title>
        <authorList>
            <person name="Treitli S.C."/>
            <person name="Kolisko M."/>
            <person name="Husnik F."/>
            <person name="Keeling P."/>
            <person name="Hampl V."/>
        </authorList>
    </citation>
    <scope>NUCLEOTIDE SEQUENCE</scope>
    <source>
        <strain evidence="1">STM</strain>
    </source>
</reference>
<protein>
    <submittedName>
        <fullName evidence="1">Uncharacterized protein</fullName>
    </submittedName>
</protein>
<sequence length="99" mass="11065">MKRLINTQLITLLNLKETSNPADTDLMPMYDDFVHSAVSICTSAQGDVSAYFTLHYTRLELEAFQSKLSIEGAGKKCVVNTVHRSLPCIHTHLRAMGRV</sequence>
<name>A0A5J4S1T1_9ZZZZ</name>
<accession>A0A5J4S1T1</accession>
<evidence type="ECO:0000313" key="1">
    <source>
        <dbReference type="EMBL" id="KAA6339380.1"/>
    </source>
</evidence>
<dbReference type="EMBL" id="SNRY01000541">
    <property type="protein sequence ID" value="KAA6339380.1"/>
    <property type="molecule type" value="Genomic_DNA"/>
</dbReference>
<dbReference type="AlphaFoldDB" id="A0A5J4S1T1"/>
<gene>
    <name evidence="1" type="ORF">EZS27_012684</name>
</gene>
<proteinExistence type="predicted"/>